<dbReference type="SUPFAM" id="SSF53335">
    <property type="entry name" value="S-adenosyl-L-methionine-dependent methyltransferases"/>
    <property type="match status" value="1"/>
</dbReference>
<comment type="caution">
    <text evidence="3">The sequence shown here is derived from an EMBL/GenBank/DDBJ whole genome shotgun (WGS) entry which is preliminary data.</text>
</comment>
<dbReference type="EMBL" id="JAZAQF010000028">
    <property type="protein sequence ID" value="MFG3817043.1"/>
    <property type="molecule type" value="Genomic_DNA"/>
</dbReference>
<dbReference type="InterPro" id="IPR029063">
    <property type="entry name" value="SAM-dependent_MTases_sf"/>
</dbReference>
<dbReference type="PANTHER" id="PTHR43542">
    <property type="entry name" value="METHYLTRANSFERASE"/>
    <property type="match status" value="1"/>
</dbReference>
<evidence type="ECO:0000256" key="2">
    <source>
        <dbReference type="ARBA" id="ARBA00022679"/>
    </source>
</evidence>
<dbReference type="Gene3D" id="3.40.50.150">
    <property type="entry name" value="Vaccinia Virus protein VP39"/>
    <property type="match status" value="1"/>
</dbReference>
<evidence type="ECO:0000313" key="3">
    <source>
        <dbReference type="EMBL" id="MFG3817043.1"/>
    </source>
</evidence>
<accession>A0ABW7C857</accession>
<evidence type="ECO:0000313" key="4">
    <source>
        <dbReference type="Proteomes" id="UP001604335"/>
    </source>
</evidence>
<dbReference type="PANTHER" id="PTHR43542:SF1">
    <property type="entry name" value="METHYLTRANSFERASE"/>
    <property type="match status" value="1"/>
</dbReference>
<keyword evidence="1 3" id="KW-0489">Methyltransferase</keyword>
<dbReference type="PIRSF" id="PIRSF004553">
    <property type="entry name" value="CHP00095"/>
    <property type="match status" value="1"/>
</dbReference>
<organism evidence="3 4">
    <name type="scientific">Limnothrix redekei LRLZ20PSL1</name>
    <dbReference type="NCBI Taxonomy" id="3112953"/>
    <lineage>
        <taxon>Bacteria</taxon>
        <taxon>Bacillati</taxon>
        <taxon>Cyanobacteriota</taxon>
        <taxon>Cyanophyceae</taxon>
        <taxon>Pseudanabaenales</taxon>
        <taxon>Pseudanabaenaceae</taxon>
        <taxon>Limnothrix</taxon>
    </lineage>
</organism>
<dbReference type="Pfam" id="PF03602">
    <property type="entry name" value="Cons_hypoth95"/>
    <property type="match status" value="1"/>
</dbReference>
<name>A0ABW7C857_9CYAN</name>
<reference evidence="4" key="1">
    <citation type="journal article" date="2024" name="Algal Res.">
        <title>Biochemical, toxicological and genomic investigation of a high-biomass producing Limnothrix strain isolated from Italian shallow drinking water reservoir.</title>
        <authorList>
            <person name="Simonazzi M."/>
            <person name="Shishido T.K."/>
            <person name="Delbaje E."/>
            <person name="Wahlsten M."/>
            <person name="Fewer D.P."/>
            <person name="Sivonen K."/>
            <person name="Pezzolesi L."/>
            <person name="Pistocchi R."/>
        </authorList>
    </citation>
    <scope>NUCLEOTIDE SEQUENCE [LARGE SCALE GENOMIC DNA]</scope>
    <source>
        <strain evidence="4">LRLZ20PSL1</strain>
    </source>
</reference>
<dbReference type="NCBIfam" id="TIGR00095">
    <property type="entry name" value="16S rRNA (guanine(966)-N(2))-methyltransferase RsmD"/>
    <property type="match status" value="1"/>
</dbReference>
<dbReference type="PROSITE" id="PS00092">
    <property type="entry name" value="N6_MTASE"/>
    <property type="match status" value="1"/>
</dbReference>
<protein>
    <submittedName>
        <fullName evidence="3">16S rRNA (Guanine(966)-N(2))-methyltransferase RsmD</fullName>
        <ecNumber evidence="3">2.1.1.171</ecNumber>
    </submittedName>
</protein>
<keyword evidence="4" id="KW-1185">Reference proteome</keyword>
<sequence length="193" mass="21382">MAIRIYGNRSLKTLPGQTTRPTVSRVREALFQIWQGAIGGCRWLDICAGSGSMGAEALARGAALVVGVEQLPQACGVIRDNWQRIARSPQRFEIVRGDAPRVLARLRGQRFDRIYFDPPYAGDLYESVLQVVAEAQLLAEAGECAVEFNPRQWQPPLQVGQLRCDRVKTYGNCALAFYGWSEATVPEETLDLA</sequence>
<proteinExistence type="predicted"/>
<dbReference type="Proteomes" id="UP001604335">
    <property type="component" value="Unassembled WGS sequence"/>
</dbReference>
<dbReference type="InterPro" id="IPR004398">
    <property type="entry name" value="RNA_MeTrfase_RsmD"/>
</dbReference>
<dbReference type="RefSeq" id="WP_393011077.1">
    <property type="nucleotide sequence ID" value="NZ_JAZAQF010000028.1"/>
</dbReference>
<gene>
    <name evidence="3" type="primary">rsmD</name>
    <name evidence="3" type="ORF">VPK24_05295</name>
</gene>
<dbReference type="GO" id="GO:0052913">
    <property type="term" value="F:16S rRNA (guanine(966)-N(2))-methyltransferase activity"/>
    <property type="evidence" value="ECO:0007669"/>
    <property type="project" value="UniProtKB-EC"/>
</dbReference>
<dbReference type="CDD" id="cd02440">
    <property type="entry name" value="AdoMet_MTases"/>
    <property type="match status" value="1"/>
</dbReference>
<dbReference type="EC" id="2.1.1.171" evidence="3"/>
<evidence type="ECO:0000256" key="1">
    <source>
        <dbReference type="ARBA" id="ARBA00022603"/>
    </source>
</evidence>
<dbReference type="InterPro" id="IPR002052">
    <property type="entry name" value="DNA_methylase_N6_adenine_CS"/>
</dbReference>
<keyword evidence="2 3" id="KW-0808">Transferase</keyword>